<keyword evidence="4" id="KW-0732">Signal</keyword>
<dbReference type="InterPro" id="IPR008844">
    <property type="entry name" value="Spore_GerAC-like"/>
</dbReference>
<evidence type="ECO:0000256" key="7">
    <source>
        <dbReference type="ARBA" id="ARBA00023288"/>
    </source>
</evidence>
<dbReference type="OrthoDB" id="9816067at2"/>
<dbReference type="AlphaFoldDB" id="I3E6Q9"/>
<evidence type="ECO:0000256" key="3">
    <source>
        <dbReference type="ARBA" id="ARBA00022544"/>
    </source>
</evidence>
<keyword evidence="5" id="KW-0472">Membrane</keyword>
<reference evidence="10 11" key="1">
    <citation type="journal article" date="2012" name="Appl. Environ. Microbiol.">
        <title>Genome Sequence of Thermotolerant Bacillus methanolicus: Features and Regulation Related to Methylotrophy and Production of L-Lysine and L-Glutamate from Methanol.</title>
        <authorList>
            <person name="Heggeset T.M."/>
            <person name="Krog A."/>
            <person name="Balzer S."/>
            <person name="Wentzel A."/>
            <person name="Ellingsen T.E."/>
            <person name="Brautaset T."/>
        </authorList>
    </citation>
    <scope>NUCLEOTIDE SEQUENCE [LARGE SCALE GENOMIC DNA]</scope>
    <source>
        <strain evidence="10 11">PB1</strain>
    </source>
</reference>
<dbReference type="PATRIC" id="fig|997296.3.peg.993"/>
<dbReference type="NCBIfam" id="TIGR02887">
    <property type="entry name" value="spore_ger_x_C"/>
    <property type="match status" value="1"/>
</dbReference>
<dbReference type="PANTHER" id="PTHR35789">
    <property type="entry name" value="SPORE GERMINATION PROTEIN B3"/>
    <property type="match status" value="1"/>
</dbReference>
<name>I3E6Q9_BACMT</name>
<evidence type="ECO:0000259" key="8">
    <source>
        <dbReference type="Pfam" id="PF05504"/>
    </source>
</evidence>
<dbReference type="Proteomes" id="UP000010523">
    <property type="component" value="Unassembled WGS sequence"/>
</dbReference>
<keyword evidence="7" id="KW-0449">Lipoprotein</keyword>
<proteinExistence type="inferred from homology"/>
<dbReference type="InterPro" id="IPR057336">
    <property type="entry name" value="GerAC_N"/>
</dbReference>
<dbReference type="InterPro" id="IPR046953">
    <property type="entry name" value="Spore_GerAC-like_C"/>
</dbReference>
<evidence type="ECO:0000259" key="9">
    <source>
        <dbReference type="Pfam" id="PF25198"/>
    </source>
</evidence>
<evidence type="ECO:0000256" key="6">
    <source>
        <dbReference type="ARBA" id="ARBA00023139"/>
    </source>
</evidence>
<organism evidence="10 11">
    <name type="scientific">Bacillus methanolicus PB1</name>
    <dbReference type="NCBI Taxonomy" id="997296"/>
    <lineage>
        <taxon>Bacteria</taxon>
        <taxon>Bacillati</taxon>
        <taxon>Bacillota</taxon>
        <taxon>Bacilli</taxon>
        <taxon>Bacillales</taxon>
        <taxon>Bacillaceae</taxon>
        <taxon>Bacillus</taxon>
    </lineage>
</organism>
<feature type="domain" description="Spore germination protein N-terminal" evidence="9">
    <location>
        <begin position="24"/>
        <end position="200"/>
    </location>
</feature>
<evidence type="ECO:0000313" key="11">
    <source>
        <dbReference type="Proteomes" id="UP000010523"/>
    </source>
</evidence>
<dbReference type="Gene3D" id="3.30.300.210">
    <property type="entry name" value="Nutrient germinant receptor protein C, domain 3"/>
    <property type="match status" value="1"/>
</dbReference>
<dbReference type="EMBL" id="AFEU01000001">
    <property type="protein sequence ID" value="EIJ82180.1"/>
    <property type="molecule type" value="Genomic_DNA"/>
</dbReference>
<sequence length="408" mass="45531">MNHKRIFLFLILTITLLLSGCWSKKELTDLAFISALGIDINEEGRYIGTFQIINPGNVAGGLQGGGGSDQSPPFNVFSATGDNIFEVRRSASSKVSRRLYFAHTNLVVISDELAKKQGITTIFDALDRDPEFRSTATVVIARDIKAADIVKTLTPIDKIPANKVIKTLKFTEKRYGEHMKVNIQEVMKSLVTPGKEPVITGFQLDGSASYAKKLENIQETAPKASPEASGLAIFKEGKLIDWFQGETARGVIWGLDKIKATDININWEGKKEAIAYQVIRQKTKVSANMKNEKPKISIHVRAEGDIGEVTVPIDLSNPRVLSNIEKALEKEIKKEIHDAIQRAQKNKSDIFGFGEALHRSDPEAWKKMKHDWSDVHFPELEVSVTVDAFIRRTGLRNKPHLSDIEMNR</sequence>
<evidence type="ECO:0000256" key="2">
    <source>
        <dbReference type="ARBA" id="ARBA00007886"/>
    </source>
</evidence>
<comment type="similarity">
    <text evidence="2">Belongs to the GerABKC lipoprotein family.</text>
</comment>
<accession>I3E6Q9</accession>
<dbReference type="STRING" id="997296.PB1_04570"/>
<protein>
    <submittedName>
        <fullName evidence="10">Spore germination protein KC</fullName>
    </submittedName>
</protein>
<dbReference type="GO" id="GO:0016020">
    <property type="term" value="C:membrane"/>
    <property type="evidence" value="ECO:0007669"/>
    <property type="project" value="UniProtKB-SubCell"/>
</dbReference>
<evidence type="ECO:0000256" key="4">
    <source>
        <dbReference type="ARBA" id="ARBA00022729"/>
    </source>
</evidence>
<evidence type="ECO:0000256" key="1">
    <source>
        <dbReference type="ARBA" id="ARBA00004635"/>
    </source>
</evidence>
<keyword evidence="6" id="KW-0564">Palmitate</keyword>
<keyword evidence="11" id="KW-1185">Reference proteome</keyword>
<dbReference type="PROSITE" id="PS51257">
    <property type="entry name" value="PROKAR_LIPOPROTEIN"/>
    <property type="match status" value="1"/>
</dbReference>
<evidence type="ECO:0000313" key="10">
    <source>
        <dbReference type="EMBL" id="EIJ82180.1"/>
    </source>
</evidence>
<keyword evidence="3" id="KW-0309">Germination</keyword>
<comment type="caution">
    <text evidence="10">The sequence shown here is derived from an EMBL/GenBank/DDBJ whole genome shotgun (WGS) entry which is preliminary data.</text>
</comment>
<dbReference type="GO" id="GO:0009847">
    <property type="term" value="P:spore germination"/>
    <property type="evidence" value="ECO:0007669"/>
    <property type="project" value="InterPro"/>
</dbReference>
<feature type="domain" description="Spore germination GerAC-like C-terminal" evidence="8">
    <location>
        <begin position="229"/>
        <end position="394"/>
    </location>
</feature>
<dbReference type="InterPro" id="IPR038501">
    <property type="entry name" value="Spore_GerAC_C_sf"/>
</dbReference>
<dbReference type="eggNOG" id="ENOG502Z9N7">
    <property type="taxonomic scope" value="Bacteria"/>
</dbReference>
<comment type="subcellular location">
    <subcellularLocation>
        <location evidence="1">Membrane</location>
        <topology evidence="1">Lipid-anchor</topology>
    </subcellularLocation>
</comment>
<gene>
    <name evidence="10" type="ORF">PB1_04570</name>
</gene>
<dbReference type="PANTHER" id="PTHR35789:SF1">
    <property type="entry name" value="SPORE GERMINATION PROTEIN B3"/>
    <property type="match status" value="1"/>
</dbReference>
<dbReference type="RefSeq" id="WP_003350982.1">
    <property type="nucleotide sequence ID" value="NZ_AFEU01000001.1"/>
</dbReference>
<dbReference type="Pfam" id="PF25198">
    <property type="entry name" value="Spore_GerAC_N"/>
    <property type="match status" value="1"/>
</dbReference>
<evidence type="ECO:0000256" key="5">
    <source>
        <dbReference type="ARBA" id="ARBA00023136"/>
    </source>
</evidence>
<dbReference type="Pfam" id="PF05504">
    <property type="entry name" value="Spore_GerAC"/>
    <property type="match status" value="1"/>
</dbReference>